<protein>
    <submittedName>
        <fullName evidence="2">Uncharacterized protein</fullName>
    </submittedName>
</protein>
<dbReference type="Proteomes" id="UP001519460">
    <property type="component" value="Unassembled WGS sequence"/>
</dbReference>
<feature type="compositionally biased region" description="Polar residues" evidence="1">
    <location>
        <begin position="1"/>
        <end position="12"/>
    </location>
</feature>
<reference evidence="2 3" key="1">
    <citation type="journal article" date="2023" name="Sci. Data">
        <title>Genome assembly of the Korean intertidal mud-creeper Batillaria attramentaria.</title>
        <authorList>
            <person name="Patra A.K."/>
            <person name="Ho P.T."/>
            <person name="Jun S."/>
            <person name="Lee S.J."/>
            <person name="Kim Y."/>
            <person name="Won Y.J."/>
        </authorList>
    </citation>
    <scope>NUCLEOTIDE SEQUENCE [LARGE SCALE GENOMIC DNA]</scope>
    <source>
        <strain evidence="2">Wonlab-2016</strain>
    </source>
</reference>
<keyword evidence="3" id="KW-1185">Reference proteome</keyword>
<evidence type="ECO:0000313" key="2">
    <source>
        <dbReference type="EMBL" id="KAK7494728.1"/>
    </source>
</evidence>
<name>A0ABD0L5Z8_9CAEN</name>
<comment type="caution">
    <text evidence="2">The sequence shown here is derived from an EMBL/GenBank/DDBJ whole genome shotgun (WGS) entry which is preliminary data.</text>
</comment>
<organism evidence="2 3">
    <name type="scientific">Batillaria attramentaria</name>
    <dbReference type="NCBI Taxonomy" id="370345"/>
    <lineage>
        <taxon>Eukaryota</taxon>
        <taxon>Metazoa</taxon>
        <taxon>Spiralia</taxon>
        <taxon>Lophotrochozoa</taxon>
        <taxon>Mollusca</taxon>
        <taxon>Gastropoda</taxon>
        <taxon>Caenogastropoda</taxon>
        <taxon>Sorbeoconcha</taxon>
        <taxon>Cerithioidea</taxon>
        <taxon>Batillariidae</taxon>
        <taxon>Batillaria</taxon>
    </lineage>
</organism>
<feature type="region of interest" description="Disordered" evidence="1">
    <location>
        <begin position="1"/>
        <end position="23"/>
    </location>
</feature>
<evidence type="ECO:0000313" key="3">
    <source>
        <dbReference type="Proteomes" id="UP001519460"/>
    </source>
</evidence>
<dbReference type="EMBL" id="JACVVK020000081">
    <property type="protein sequence ID" value="KAK7494728.1"/>
    <property type="molecule type" value="Genomic_DNA"/>
</dbReference>
<sequence>MDSVQVSFSVSGSDDDESNFNTRHNGREIWIPDEVNTSVKIQILISFGSLQLEARRLFCKVDEVMMNPYSAYTPWTPSSRMMSTWRVRTLPRELMNPHGKAYAVSLRGPDSTERHWSQTISEDRLVVSFTCSTLLVTPLGLRAVSTGARSVFQWYSASTMLTREKERGEAEDVQRWTKTGSFRRSHNMKLKGNISQSHETCLCVSCVATEATSCLVVSNLPPVPQRRRVPVDFGNPTSLTFAVARSLCSTSGDPS</sequence>
<gene>
    <name evidence="2" type="ORF">BaRGS_00014126</name>
</gene>
<evidence type="ECO:0000256" key="1">
    <source>
        <dbReference type="SAM" id="MobiDB-lite"/>
    </source>
</evidence>
<accession>A0ABD0L5Z8</accession>
<dbReference type="AlphaFoldDB" id="A0ABD0L5Z8"/>
<proteinExistence type="predicted"/>